<organism evidence="1 2">
    <name type="scientific">Candidatus Desulfatibia vada</name>
    <dbReference type="NCBI Taxonomy" id="2841696"/>
    <lineage>
        <taxon>Bacteria</taxon>
        <taxon>Pseudomonadati</taxon>
        <taxon>Thermodesulfobacteriota</taxon>
        <taxon>Desulfobacteria</taxon>
        <taxon>Desulfobacterales</taxon>
        <taxon>Desulfobacterales incertae sedis</taxon>
        <taxon>Candidatus Desulfatibia</taxon>
    </lineage>
</organism>
<protein>
    <submittedName>
        <fullName evidence="1">Uncharacterized protein</fullName>
    </submittedName>
</protein>
<name>A0A8J6NYM5_9BACT</name>
<dbReference type="AlphaFoldDB" id="A0A8J6NYM5"/>
<dbReference type="Proteomes" id="UP000605201">
    <property type="component" value="Unassembled WGS sequence"/>
</dbReference>
<reference evidence="1 2" key="1">
    <citation type="submission" date="2020-08" db="EMBL/GenBank/DDBJ databases">
        <title>Bridging the membrane lipid divide: bacteria of the FCB group superphylum have the potential to synthesize archaeal ether lipids.</title>
        <authorList>
            <person name="Villanueva L."/>
            <person name="Von Meijenfeldt F.A.B."/>
            <person name="Westbye A.B."/>
            <person name="Yadav S."/>
            <person name="Hopmans E.C."/>
            <person name="Dutilh B.E."/>
            <person name="Sinninghe Damste J.S."/>
        </authorList>
    </citation>
    <scope>NUCLEOTIDE SEQUENCE [LARGE SCALE GENOMIC DNA]</scope>
    <source>
        <strain evidence="1">NIOZ-UU17</strain>
    </source>
</reference>
<dbReference type="EMBL" id="JACNIG010000187">
    <property type="protein sequence ID" value="MBC8431875.1"/>
    <property type="molecule type" value="Genomic_DNA"/>
</dbReference>
<evidence type="ECO:0000313" key="1">
    <source>
        <dbReference type="EMBL" id="MBC8431875.1"/>
    </source>
</evidence>
<comment type="caution">
    <text evidence="1">The sequence shown here is derived from an EMBL/GenBank/DDBJ whole genome shotgun (WGS) entry which is preliminary data.</text>
</comment>
<evidence type="ECO:0000313" key="2">
    <source>
        <dbReference type="Proteomes" id="UP000605201"/>
    </source>
</evidence>
<gene>
    <name evidence="1" type="ORF">H8D96_08130</name>
</gene>
<proteinExistence type="predicted"/>
<sequence length="152" mass="17444">MKRNILIITLVMVFVLITFRSTVFAEKTLETGYDLYYSIKLCDEVMDNRQSPEDFYAATYTSGYLAGYLEGIVLLQSVLFETMFPSNTLSEKQREKLSKEINFHRLNIPDTGLAGGQVMLIYKKWAEKNPEKLNESARVCLFGALVEAYGWK</sequence>
<accession>A0A8J6NYM5</accession>